<feature type="domain" description="Thioredoxin" evidence="1">
    <location>
        <begin position="35"/>
        <end position="92"/>
    </location>
</feature>
<accession>A0A6G1I4N5</accession>
<proteinExistence type="predicted"/>
<dbReference type="EMBL" id="ML996690">
    <property type="protein sequence ID" value="KAF2403017.1"/>
    <property type="molecule type" value="Genomic_DNA"/>
</dbReference>
<dbReference type="OrthoDB" id="2121326at2759"/>
<keyword evidence="3" id="KW-1185">Reference proteome</keyword>
<evidence type="ECO:0000259" key="1">
    <source>
        <dbReference type="Pfam" id="PF00085"/>
    </source>
</evidence>
<dbReference type="Gene3D" id="3.40.30.10">
    <property type="entry name" value="Glutaredoxin"/>
    <property type="match status" value="1"/>
</dbReference>
<dbReference type="InterPro" id="IPR036249">
    <property type="entry name" value="Thioredoxin-like_sf"/>
</dbReference>
<protein>
    <recommendedName>
        <fullName evidence="1">Thioredoxin domain-containing protein</fullName>
    </recommendedName>
</protein>
<gene>
    <name evidence="2" type="ORF">EJ06DRAFT_554559</name>
</gene>
<dbReference type="SUPFAM" id="SSF52833">
    <property type="entry name" value="Thioredoxin-like"/>
    <property type="match status" value="1"/>
</dbReference>
<reference evidence="2" key="1">
    <citation type="journal article" date="2020" name="Stud. Mycol.">
        <title>101 Dothideomycetes genomes: a test case for predicting lifestyles and emergence of pathogens.</title>
        <authorList>
            <person name="Haridas S."/>
            <person name="Albert R."/>
            <person name="Binder M."/>
            <person name="Bloem J."/>
            <person name="Labutti K."/>
            <person name="Salamov A."/>
            <person name="Andreopoulos B."/>
            <person name="Baker S."/>
            <person name="Barry K."/>
            <person name="Bills G."/>
            <person name="Bluhm B."/>
            <person name="Cannon C."/>
            <person name="Castanera R."/>
            <person name="Culley D."/>
            <person name="Daum C."/>
            <person name="Ezra D."/>
            <person name="Gonzalez J."/>
            <person name="Henrissat B."/>
            <person name="Kuo A."/>
            <person name="Liang C."/>
            <person name="Lipzen A."/>
            <person name="Lutzoni F."/>
            <person name="Magnuson J."/>
            <person name="Mondo S."/>
            <person name="Nolan M."/>
            <person name="Ohm R."/>
            <person name="Pangilinan J."/>
            <person name="Park H.-J."/>
            <person name="Ramirez L."/>
            <person name="Alfaro M."/>
            <person name="Sun H."/>
            <person name="Tritt A."/>
            <person name="Yoshinaga Y."/>
            <person name="Zwiers L.-H."/>
            <person name="Turgeon B."/>
            <person name="Goodwin S."/>
            <person name="Spatafora J."/>
            <person name="Crous P."/>
            <person name="Grigoriev I."/>
        </authorList>
    </citation>
    <scope>NUCLEOTIDE SEQUENCE</scope>
    <source>
        <strain evidence="2">CBS 262.69</strain>
    </source>
</reference>
<sequence>MAGHTELNSKADFEAAVGTKGKYVLIYAYSGEVPAAAEAAAEKHASSTDAYKVDVEKHPAAKEYFKVSVTPTVVIFKDGTEIKKVEGVSESNAAEVASVLV</sequence>
<dbReference type="InterPro" id="IPR013766">
    <property type="entry name" value="Thioredoxin_domain"/>
</dbReference>
<dbReference type="Proteomes" id="UP000799640">
    <property type="component" value="Unassembled WGS sequence"/>
</dbReference>
<organism evidence="2 3">
    <name type="scientific">Trichodelitschia bisporula</name>
    <dbReference type="NCBI Taxonomy" id="703511"/>
    <lineage>
        <taxon>Eukaryota</taxon>
        <taxon>Fungi</taxon>
        <taxon>Dikarya</taxon>
        <taxon>Ascomycota</taxon>
        <taxon>Pezizomycotina</taxon>
        <taxon>Dothideomycetes</taxon>
        <taxon>Dothideomycetes incertae sedis</taxon>
        <taxon>Phaeotrichales</taxon>
        <taxon>Phaeotrichaceae</taxon>
        <taxon>Trichodelitschia</taxon>
    </lineage>
</organism>
<dbReference type="Pfam" id="PF00085">
    <property type="entry name" value="Thioredoxin"/>
    <property type="match status" value="1"/>
</dbReference>
<dbReference type="AlphaFoldDB" id="A0A6G1I4N5"/>
<evidence type="ECO:0000313" key="3">
    <source>
        <dbReference type="Proteomes" id="UP000799640"/>
    </source>
</evidence>
<name>A0A6G1I4N5_9PEZI</name>
<evidence type="ECO:0000313" key="2">
    <source>
        <dbReference type="EMBL" id="KAF2403017.1"/>
    </source>
</evidence>
<dbReference type="CDD" id="cd02947">
    <property type="entry name" value="TRX_family"/>
    <property type="match status" value="1"/>
</dbReference>